<evidence type="ECO:0000313" key="13">
    <source>
        <dbReference type="EMBL" id="KAH9522544.1"/>
    </source>
</evidence>
<keyword evidence="10" id="KW-0472">Membrane</keyword>
<comment type="subcellular location">
    <subcellularLocation>
        <location evidence="1">Cell membrane</location>
    </subcellularLocation>
    <subcellularLocation>
        <location evidence="2">Cytoplasm</location>
        <location evidence="2">Cytoskeleton</location>
        <location evidence="2">Cilium axoneme</location>
    </subcellularLocation>
</comment>
<reference evidence="13" key="2">
    <citation type="journal article" date="2022" name="Res Sq">
        <title>Comparative Genomics Reveals Insights into the Divergent Evolution of Astigmatic Mites and Household Pest Adaptations.</title>
        <authorList>
            <person name="Xiong Q."/>
            <person name="Wan A.T.-Y."/>
            <person name="Liu X.-Y."/>
            <person name="Fung C.S.-H."/>
            <person name="Xiao X."/>
            <person name="Malainual N."/>
            <person name="Hou J."/>
            <person name="Wang L."/>
            <person name="Wang M."/>
            <person name="Yang K."/>
            <person name="Cui Y."/>
            <person name="Leung E."/>
            <person name="Nong W."/>
            <person name="Shin S.-K."/>
            <person name="Au S."/>
            <person name="Jeong K.Y."/>
            <person name="Chew F.T."/>
            <person name="Hui J."/>
            <person name="Leung T.F."/>
            <person name="Tungtrongchitr A."/>
            <person name="Zhong N."/>
            <person name="Liu Z."/>
            <person name="Tsui S."/>
        </authorList>
    </citation>
    <scope>NUCLEOTIDE SEQUENCE</scope>
    <source>
        <strain evidence="13">Derf</strain>
        <tissue evidence="13">Whole organism</tissue>
    </source>
</reference>
<dbReference type="GO" id="GO:0045184">
    <property type="term" value="P:establishment of protein localization"/>
    <property type="evidence" value="ECO:0007669"/>
    <property type="project" value="TreeGrafter"/>
</dbReference>
<sequence length="629" mass="72872">MYNESSSFELSPLSSRCLLNGYQPNNDRLKPYQIQKIRRRLKLLEHYLNNYSLCQIKWLERRTNGFRGIVFAFNHGLISSICFDSDYQSIIAIGHDQIVPHKLSSKRISSIEITGNAVLIAFVEPLIAMVEFDNLNESRCKLKFKNNYRLKHLEQLGGHNNGRGLAKRNITICESGHLTLLWSNRMPHRPIIKSLPITSTAKQQQQQMEKNLALLALDDFRLIEFDHSINGEILQADFVANDRDKFGVLHKQKTSVYNLTYSLFELIDSNSEHKGDNAVTIKLLFEIGIPLEKLCFGAEFTRLQDKILLLCDDESVMLFNIEQNVLYALHSSKPICHMATYPLDSIFVTCDPNGSISFYDIAFQNITHRTSISNECHPNSNMSVKRLQFLSSNILVVLMVENRRQDSFDTIVHPQQPLSSILRSKDPINSNRHHHMSTTCCCCMKLYILPYRLSFKHLINEYLFRKQYEESLNVLRTINWNCSHEQAYHCLHLIFQHLITAELSSVSSADTREMIVKYIESTLATFLLPMTPIDYKIFEQILPDIRQLAIRFFYHLVRNGSLEKAYQLGVELKSTRLFLLLAQLFRMNGQPELSAKSYEQAHKLLVYDATQMVNAETDCRKYRIKRKSL</sequence>
<proteinExistence type="inferred from homology"/>
<keyword evidence="6" id="KW-0853">WD repeat</keyword>
<evidence type="ECO:0000256" key="2">
    <source>
        <dbReference type="ARBA" id="ARBA00004430"/>
    </source>
</evidence>
<dbReference type="PANTHER" id="PTHR13667:SF5">
    <property type="entry name" value="WD REPEAT-CONTAINING AND PLANAR CELL POLARITY EFFECTOR PROTEIN FRITZ HOMOLOG"/>
    <property type="match status" value="1"/>
</dbReference>
<evidence type="ECO:0000256" key="10">
    <source>
        <dbReference type="ARBA" id="ARBA00023136"/>
    </source>
</evidence>
<evidence type="ECO:0000256" key="3">
    <source>
        <dbReference type="ARBA" id="ARBA00006059"/>
    </source>
</evidence>
<keyword evidence="12" id="KW-0966">Cell projection</keyword>
<dbReference type="GO" id="GO:0005886">
    <property type="term" value="C:plasma membrane"/>
    <property type="evidence" value="ECO:0007669"/>
    <property type="project" value="UniProtKB-SubCell"/>
</dbReference>
<keyword evidence="4" id="KW-1003">Cell membrane</keyword>
<dbReference type="PANTHER" id="PTHR13667">
    <property type="entry name" value="HOMOLOC-13"/>
    <property type="match status" value="1"/>
</dbReference>
<comment type="similarity">
    <text evidence="3">Belongs to the WD repeat fritz family.</text>
</comment>
<accession>A0A922I5G7</accession>
<gene>
    <name evidence="13" type="ORF">DERF_006108</name>
</gene>
<keyword evidence="8" id="KW-0970">Cilium biogenesis/degradation</keyword>
<reference evidence="13" key="1">
    <citation type="submission" date="2013-05" db="EMBL/GenBank/DDBJ databases">
        <authorList>
            <person name="Yim A.K.Y."/>
            <person name="Chan T.F."/>
            <person name="Ji K.M."/>
            <person name="Liu X.Y."/>
            <person name="Zhou J.W."/>
            <person name="Li R.Q."/>
            <person name="Yang K.Y."/>
            <person name="Li J."/>
            <person name="Li M."/>
            <person name="Law P.T.W."/>
            <person name="Wu Y.L."/>
            <person name="Cai Z.L."/>
            <person name="Qin H."/>
            <person name="Bao Y."/>
            <person name="Leung R.K.K."/>
            <person name="Ng P.K.S."/>
            <person name="Zou J."/>
            <person name="Zhong X.J."/>
            <person name="Ran P.X."/>
            <person name="Zhong N.S."/>
            <person name="Liu Z.G."/>
            <person name="Tsui S.K.W."/>
        </authorList>
    </citation>
    <scope>NUCLEOTIDE SEQUENCE</scope>
    <source>
        <strain evidence="13">Derf</strain>
        <tissue evidence="13">Whole organism</tissue>
    </source>
</reference>
<evidence type="ECO:0000256" key="4">
    <source>
        <dbReference type="ARBA" id="ARBA00022475"/>
    </source>
</evidence>
<dbReference type="GO" id="GO:0044782">
    <property type="term" value="P:cilium organization"/>
    <property type="evidence" value="ECO:0007669"/>
    <property type="project" value="TreeGrafter"/>
</dbReference>
<evidence type="ECO:0000256" key="12">
    <source>
        <dbReference type="ARBA" id="ARBA00023273"/>
    </source>
</evidence>
<dbReference type="Proteomes" id="UP000790347">
    <property type="component" value="Unassembled WGS sequence"/>
</dbReference>
<dbReference type="GO" id="GO:0097541">
    <property type="term" value="C:axonemal basal plate"/>
    <property type="evidence" value="ECO:0007669"/>
    <property type="project" value="TreeGrafter"/>
</dbReference>
<evidence type="ECO:0000256" key="5">
    <source>
        <dbReference type="ARBA" id="ARBA00022490"/>
    </source>
</evidence>
<evidence type="ECO:0000256" key="7">
    <source>
        <dbReference type="ARBA" id="ARBA00022737"/>
    </source>
</evidence>
<keyword evidence="14" id="KW-1185">Reference proteome</keyword>
<evidence type="ECO:0000256" key="9">
    <source>
        <dbReference type="ARBA" id="ARBA00023069"/>
    </source>
</evidence>
<dbReference type="InterPro" id="IPR024511">
    <property type="entry name" value="Frtz"/>
</dbReference>
<evidence type="ECO:0000256" key="11">
    <source>
        <dbReference type="ARBA" id="ARBA00023212"/>
    </source>
</evidence>
<dbReference type="SUPFAM" id="SSF50978">
    <property type="entry name" value="WD40 repeat-like"/>
    <property type="match status" value="1"/>
</dbReference>
<keyword evidence="9" id="KW-0969">Cilium</keyword>
<keyword evidence="7" id="KW-0677">Repeat</keyword>
<dbReference type="InterPro" id="IPR036322">
    <property type="entry name" value="WD40_repeat_dom_sf"/>
</dbReference>
<keyword evidence="11" id="KW-0206">Cytoskeleton</keyword>
<evidence type="ECO:0000256" key="1">
    <source>
        <dbReference type="ARBA" id="ARBA00004236"/>
    </source>
</evidence>
<dbReference type="GO" id="GO:0007399">
    <property type="term" value="P:nervous system development"/>
    <property type="evidence" value="ECO:0007669"/>
    <property type="project" value="TreeGrafter"/>
</dbReference>
<keyword evidence="5" id="KW-0963">Cytoplasm</keyword>
<organism evidence="13 14">
    <name type="scientific">Dermatophagoides farinae</name>
    <name type="common">American house dust mite</name>
    <dbReference type="NCBI Taxonomy" id="6954"/>
    <lineage>
        <taxon>Eukaryota</taxon>
        <taxon>Metazoa</taxon>
        <taxon>Ecdysozoa</taxon>
        <taxon>Arthropoda</taxon>
        <taxon>Chelicerata</taxon>
        <taxon>Arachnida</taxon>
        <taxon>Acari</taxon>
        <taxon>Acariformes</taxon>
        <taxon>Sarcoptiformes</taxon>
        <taxon>Astigmata</taxon>
        <taxon>Psoroptidia</taxon>
        <taxon>Analgoidea</taxon>
        <taxon>Pyroglyphidae</taxon>
        <taxon>Dermatophagoidinae</taxon>
        <taxon>Dermatophagoides</taxon>
    </lineage>
</organism>
<evidence type="ECO:0000313" key="14">
    <source>
        <dbReference type="Proteomes" id="UP000790347"/>
    </source>
</evidence>
<comment type="caution">
    <text evidence="13">The sequence shown here is derived from an EMBL/GenBank/DDBJ whole genome shotgun (WGS) entry which is preliminary data.</text>
</comment>
<dbReference type="Pfam" id="PF11768">
    <property type="entry name" value="Frtz"/>
    <property type="match status" value="1"/>
</dbReference>
<dbReference type="EMBL" id="ASGP02000002">
    <property type="protein sequence ID" value="KAH9522544.1"/>
    <property type="molecule type" value="Genomic_DNA"/>
</dbReference>
<evidence type="ECO:0000256" key="6">
    <source>
        <dbReference type="ARBA" id="ARBA00022574"/>
    </source>
</evidence>
<evidence type="ECO:0000256" key="8">
    <source>
        <dbReference type="ARBA" id="ARBA00022794"/>
    </source>
</evidence>
<dbReference type="AlphaFoldDB" id="A0A922I5G7"/>
<protein>
    <submittedName>
        <fullName evidence="13">Uncharacterized protein</fullName>
    </submittedName>
</protein>
<name>A0A922I5G7_DERFA</name>